<feature type="transmembrane region" description="Helical" evidence="1">
    <location>
        <begin position="148"/>
        <end position="168"/>
    </location>
</feature>
<sequence length="240" mass="27318">MSLTHKTFPQVVLTQVKWKVMAYSQALITLLILQIVMYYFNYSGSGMSTRGNGLLSLQTHFYSLDGFVISTCLWSFVTAYLIQTKDYRKTNLSIVSNRVTGNIANALVLVFYSFIATIIVHMSLYILVAFIQLVKGITMFPDVSLFNFLHFLVSFCLILLAASSGYFLSSLFNLSKILGGLFVIFFGLFLFRVFDEQLLTIMRFYFEAGYLLFIVKALITASLFFTLPVVFLNRKEVVRG</sequence>
<reference evidence="2 3" key="1">
    <citation type="submission" date="2018-06" db="EMBL/GenBank/DDBJ databases">
        <title>Genomic Encyclopedia of Archaeal and Bacterial Type Strains, Phase II (KMG-II): from individual species to whole genera.</title>
        <authorList>
            <person name="Goeker M."/>
        </authorList>
    </citation>
    <scope>NUCLEOTIDE SEQUENCE [LARGE SCALE GENOMIC DNA]</scope>
    <source>
        <strain evidence="2 3">KACC 16626</strain>
    </source>
</reference>
<evidence type="ECO:0000313" key="3">
    <source>
        <dbReference type="Proteomes" id="UP000247416"/>
    </source>
</evidence>
<name>A0A318U355_9BACL</name>
<comment type="caution">
    <text evidence="2">The sequence shown here is derived from an EMBL/GenBank/DDBJ whole genome shotgun (WGS) entry which is preliminary data.</text>
</comment>
<gene>
    <name evidence="2" type="ORF">BJ095_11031</name>
</gene>
<protein>
    <recommendedName>
        <fullName evidence="4">ABC-2 family transporter</fullName>
    </recommendedName>
</protein>
<feature type="transmembrane region" description="Helical" evidence="1">
    <location>
        <begin position="177"/>
        <end position="194"/>
    </location>
</feature>
<evidence type="ECO:0000256" key="1">
    <source>
        <dbReference type="SAM" id="Phobius"/>
    </source>
</evidence>
<feature type="transmembrane region" description="Helical" evidence="1">
    <location>
        <begin position="60"/>
        <end position="82"/>
    </location>
</feature>
<dbReference type="EMBL" id="QJTJ01000010">
    <property type="protein sequence ID" value="PYF06329.1"/>
    <property type="molecule type" value="Genomic_DNA"/>
</dbReference>
<feature type="transmembrane region" description="Helical" evidence="1">
    <location>
        <begin position="209"/>
        <end position="232"/>
    </location>
</feature>
<feature type="transmembrane region" description="Helical" evidence="1">
    <location>
        <begin position="103"/>
        <end position="128"/>
    </location>
</feature>
<dbReference type="Proteomes" id="UP000247416">
    <property type="component" value="Unassembled WGS sequence"/>
</dbReference>
<proteinExistence type="predicted"/>
<keyword evidence="1" id="KW-0812">Transmembrane</keyword>
<accession>A0A318U355</accession>
<evidence type="ECO:0008006" key="4">
    <source>
        <dbReference type="Google" id="ProtNLM"/>
    </source>
</evidence>
<keyword evidence="3" id="KW-1185">Reference proteome</keyword>
<organism evidence="2 3">
    <name type="scientific">Ureibacillus chungkukjangi</name>
    <dbReference type="NCBI Taxonomy" id="1202712"/>
    <lineage>
        <taxon>Bacteria</taxon>
        <taxon>Bacillati</taxon>
        <taxon>Bacillota</taxon>
        <taxon>Bacilli</taxon>
        <taxon>Bacillales</taxon>
        <taxon>Caryophanaceae</taxon>
        <taxon>Ureibacillus</taxon>
    </lineage>
</organism>
<feature type="transmembrane region" description="Helical" evidence="1">
    <location>
        <begin position="20"/>
        <end position="40"/>
    </location>
</feature>
<evidence type="ECO:0000313" key="2">
    <source>
        <dbReference type="EMBL" id="PYF06329.1"/>
    </source>
</evidence>
<dbReference type="RefSeq" id="WP_107935185.1">
    <property type="nucleotide sequence ID" value="NZ_CP085009.1"/>
</dbReference>
<keyword evidence="1" id="KW-1133">Transmembrane helix</keyword>
<keyword evidence="1" id="KW-0472">Membrane</keyword>
<dbReference type="AlphaFoldDB" id="A0A318U355"/>